<comment type="caution">
    <text evidence="1">The sequence shown here is derived from an EMBL/GenBank/DDBJ whole genome shotgun (WGS) entry which is preliminary data.</text>
</comment>
<sequence length="158" mass="18462">MENKFYDNGLHFECQRCSYCCGHSPGFVYLSKRDLLTLCTHFNLNIDVFVKKYCRWAGYYEGKTVLALFEKKNYDCILWNNGCSAYEARPVQCSAYPFWSWMIADKTTWNECAADCPGMNKGRLWSKEQIEKASKESDENIPITKEEVELLIKQQQDS</sequence>
<reference evidence="1 2" key="1">
    <citation type="submission" date="2020-08" db="EMBL/GenBank/DDBJ databases">
        <title>Genomic Encyclopedia of Type Strains, Phase IV (KMG-IV): sequencing the most valuable type-strain genomes for metagenomic binning, comparative biology and taxonomic classification.</title>
        <authorList>
            <person name="Goeker M."/>
        </authorList>
    </citation>
    <scope>NUCLEOTIDE SEQUENCE [LARGE SCALE GENOMIC DNA]</scope>
    <source>
        <strain evidence="1 2">DSM 103679</strain>
    </source>
</reference>
<dbReference type="AlphaFoldDB" id="A0A840SFR1"/>
<dbReference type="Proteomes" id="UP000578697">
    <property type="component" value="Unassembled WGS sequence"/>
</dbReference>
<organism evidence="1 2">
    <name type="scientific">Treponema rectale</name>
    <dbReference type="NCBI Taxonomy" id="744512"/>
    <lineage>
        <taxon>Bacteria</taxon>
        <taxon>Pseudomonadati</taxon>
        <taxon>Spirochaetota</taxon>
        <taxon>Spirochaetia</taxon>
        <taxon>Spirochaetales</taxon>
        <taxon>Treponemataceae</taxon>
        <taxon>Treponema</taxon>
    </lineage>
</organism>
<dbReference type="EMBL" id="JACHFR010000002">
    <property type="protein sequence ID" value="MBB5218756.1"/>
    <property type="molecule type" value="Genomic_DNA"/>
</dbReference>
<evidence type="ECO:0000313" key="2">
    <source>
        <dbReference type="Proteomes" id="UP000578697"/>
    </source>
</evidence>
<dbReference type="InterPro" id="IPR005358">
    <property type="entry name" value="Puta_zinc/iron-chelating_dom"/>
</dbReference>
<dbReference type="PANTHER" id="PTHR35866:SF1">
    <property type="entry name" value="YKGJ FAMILY CYSTEINE CLUSTER PROTEIN"/>
    <property type="match status" value="1"/>
</dbReference>
<dbReference type="RefSeq" id="WP_184652199.1">
    <property type="nucleotide sequence ID" value="NZ_JACHFR010000002.1"/>
</dbReference>
<protein>
    <recommendedName>
        <fullName evidence="3">Zinc-or iron-chelating domain-containing protein</fullName>
    </recommendedName>
</protein>
<proteinExistence type="predicted"/>
<evidence type="ECO:0000313" key="1">
    <source>
        <dbReference type="EMBL" id="MBB5218756.1"/>
    </source>
</evidence>
<gene>
    <name evidence="1" type="ORF">HNP77_001125</name>
</gene>
<evidence type="ECO:0008006" key="3">
    <source>
        <dbReference type="Google" id="ProtNLM"/>
    </source>
</evidence>
<accession>A0A840SFR1</accession>
<dbReference type="Pfam" id="PF03692">
    <property type="entry name" value="CxxCxxCC"/>
    <property type="match status" value="1"/>
</dbReference>
<dbReference type="PANTHER" id="PTHR35866">
    <property type="entry name" value="PUTATIVE-RELATED"/>
    <property type="match status" value="1"/>
</dbReference>
<keyword evidence="2" id="KW-1185">Reference proteome</keyword>
<name>A0A840SFR1_9SPIR</name>